<dbReference type="Pfam" id="PF10078">
    <property type="entry name" value="DUF2316"/>
    <property type="match status" value="1"/>
</dbReference>
<dbReference type="Proteomes" id="UP001597249">
    <property type="component" value="Unassembled WGS sequence"/>
</dbReference>
<sequence length="99" mass="11329">MSLTLSQQRATKEEFKQNLALSGLDIQTIAAALGTSKPMIEADLQLRPARLEDPWILRNYLIEQIQTQGKQPVPFTALKGDYHQYWFLDGERIDRGLID</sequence>
<proteinExistence type="predicted"/>
<dbReference type="RefSeq" id="WP_125585888.1">
    <property type="nucleotide sequence ID" value="NZ_JBHTMO010000030.1"/>
</dbReference>
<dbReference type="EMBL" id="JBHTMO010000030">
    <property type="protein sequence ID" value="MFD1393799.1"/>
    <property type="molecule type" value="Genomic_DNA"/>
</dbReference>
<evidence type="ECO:0000313" key="1">
    <source>
        <dbReference type="EMBL" id="MFD1393799.1"/>
    </source>
</evidence>
<evidence type="ECO:0000313" key="2">
    <source>
        <dbReference type="Proteomes" id="UP001597249"/>
    </source>
</evidence>
<protein>
    <submittedName>
        <fullName evidence="1">DUF2316 family protein</fullName>
    </submittedName>
</protein>
<organism evidence="1 2">
    <name type="scientific">Lacticaseibacillus jixianensis</name>
    <dbReference type="NCBI Taxonomy" id="2486012"/>
    <lineage>
        <taxon>Bacteria</taxon>
        <taxon>Bacillati</taxon>
        <taxon>Bacillota</taxon>
        <taxon>Bacilli</taxon>
        <taxon>Lactobacillales</taxon>
        <taxon>Lactobacillaceae</taxon>
        <taxon>Lacticaseibacillus</taxon>
    </lineage>
</organism>
<gene>
    <name evidence="1" type="ORF">ACFQ3L_09495</name>
</gene>
<keyword evidence="2" id="KW-1185">Reference proteome</keyword>
<accession>A0ABW4BA57</accession>
<reference evidence="2" key="1">
    <citation type="journal article" date="2019" name="Int. J. Syst. Evol. Microbiol.">
        <title>The Global Catalogue of Microorganisms (GCM) 10K type strain sequencing project: providing services to taxonomists for standard genome sequencing and annotation.</title>
        <authorList>
            <consortium name="The Broad Institute Genomics Platform"/>
            <consortium name="The Broad Institute Genome Sequencing Center for Infectious Disease"/>
            <person name="Wu L."/>
            <person name="Ma J."/>
        </authorList>
    </citation>
    <scope>NUCLEOTIDE SEQUENCE [LARGE SCALE GENOMIC DNA]</scope>
    <source>
        <strain evidence="2">CCM 8911</strain>
    </source>
</reference>
<dbReference type="InterPro" id="IPR018757">
    <property type="entry name" value="DUF2316"/>
</dbReference>
<comment type="caution">
    <text evidence="1">The sequence shown here is derived from an EMBL/GenBank/DDBJ whole genome shotgun (WGS) entry which is preliminary data.</text>
</comment>
<name>A0ABW4BA57_9LACO</name>